<comment type="caution">
    <text evidence="3">The sequence shown here is derived from an EMBL/GenBank/DDBJ whole genome shotgun (WGS) entry which is preliminary data.</text>
</comment>
<dbReference type="Proteomes" id="UP001595555">
    <property type="component" value="Unassembled WGS sequence"/>
</dbReference>
<accession>A0ABV7FE13</accession>
<keyword evidence="3" id="KW-0969">Cilium</keyword>
<evidence type="ECO:0000313" key="3">
    <source>
        <dbReference type="EMBL" id="MFC3115860.1"/>
    </source>
</evidence>
<sequence>MDVGSVVNQGLIGMQKSQASMLQSAQQVAQMGTTQRSDAAAQSGQSQDLASAMVNMKVQAQVFDSSAKVVKTADETIGTLLDVRA</sequence>
<reference evidence="4" key="1">
    <citation type="journal article" date="2019" name="Int. J. Syst. Evol. Microbiol.">
        <title>The Global Catalogue of Microorganisms (GCM) 10K type strain sequencing project: providing services to taxonomists for standard genome sequencing and annotation.</title>
        <authorList>
            <consortium name="The Broad Institute Genomics Platform"/>
            <consortium name="The Broad Institute Genome Sequencing Center for Infectious Disease"/>
            <person name="Wu L."/>
            <person name="Ma J."/>
        </authorList>
    </citation>
    <scope>NUCLEOTIDE SEQUENCE [LARGE SCALE GENOMIC DNA]</scope>
    <source>
        <strain evidence="4">KCTC 52237</strain>
    </source>
</reference>
<organism evidence="3 4">
    <name type="scientific">Cellvibrio fontiphilus</name>
    <dbReference type="NCBI Taxonomy" id="1815559"/>
    <lineage>
        <taxon>Bacteria</taxon>
        <taxon>Pseudomonadati</taxon>
        <taxon>Pseudomonadota</taxon>
        <taxon>Gammaproteobacteria</taxon>
        <taxon>Cellvibrionales</taxon>
        <taxon>Cellvibrionaceae</taxon>
        <taxon>Cellvibrio</taxon>
    </lineage>
</organism>
<gene>
    <name evidence="3" type="ORF">ACFODX_09850</name>
</gene>
<dbReference type="Pfam" id="PF06429">
    <property type="entry name" value="Flg_bbr_C"/>
    <property type="match status" value="1"/>
</dbReference>
<dbReference type="InterPro" id="IPR010930">
    <property type="entry name" value="Flg_bb/hook_C_dom"/>
</dbReference>
<keyword evidence="3" id="KW-0966">Cell projection</keyword>
<dbReference type="RefSeq" id="WP_378118575.1">
    <property type="nucleotide sequence ID" value="NZ_JBHRTF010000004.1"/>
</dbReference>
<dbReference type="EMBL" id="JBHRTF010000004">
    <property type="protein sequence ID" value="MFC3115860.1"/>
    <property type="molecule type" value="Genomic_DNA"/>
</dbReference>
<name>A0ABV7FE13_9GAMM</name>
<feature type="domain" description="Flagellar basal-body/hook protein C-terminal" evidence="2">
    <location>
        <begin position="48"/>
        <end position="82"/>
    </location>
</feature>
<protein>
    <submittedName>
        <fullName evidence="3">Flagellar basal body rod C-terminal domain-containing protein</fullName>
    </submittedName>
</protein>
<evidence type="ECO:0000256" key="1">
    <source>
        <dbReference type="ARBA" id="ARBA00009677"/>
    </source>
</evidence>
<keyword evidence="4" id="KW-1185">Reference proteome</keyword>
<comment type="similarity">
    <text evidence="1">Belongs to the flagella basal body rod proteins family.</text>
</comment>
<evidence type="ECO:0000313" key="4">
    <source>
        <dbReference type="Proteomes" id="UP001595555"/>
    </source>
</evidence>
<evidence type="ECO:0000259" key="2">
    <source>
        <dbReference type="Pfam" id="PF06429"/>
    </source>
</evidence>
<proteinExistence type="inferred from homology"/>
<keyword evidence="3" id="KW-0282">Flagellum</keyword>